<dbReference type="GO" id="GO:0008237">
    <property type="term" value="F:metallopeptidase activity"/>
    <property type="evidence" value="ECO:0007669"/>
    <property type="project" value="UniProtKB-KW"/>
</dbReference>
<evidence type="ECO:0000256" key="10">
    <source>
        <dbReference type="ARBA" id="ARBA00093448"/>
    </source>
</evidence>
<dbReference type="SUPFAM" id="SSF55166">
    <property type="entry name" value="Hedgehog/DD-peptidase"/>
    <property type="match status" value="1"/>
</dbReference>
<dbReference type="InterPro" id="IPR010275">
    <property type="entry name" value="MepK"/>
</dbReference>
<evidence type="ECO:0000256" key="3">
    <source>
        <dbReference type="ARBA" id="ARBA00022670"/>
    </source>
</evidence>
<name>A0A850R6L0_9GAMM</name>
<dbReference type="PANTHER" id="PTHR37425:SF1">
    <property type="entry name" value="OUTER MEMBRANE PROTEIN"/>
    <property type="match status" value="1"/>
</dbReference>
<comment type="similarity">
    <text evidence="10">Belongs to the peptidase M15 family.</text>
</comment>
<keyword evidence="3" id="KW-0645">Protease</keyword>
<evidence type="ECO:0000313" key="14">
    <source>
        <dbReference type="Proteomes" id="UP000592294"/>
    </source>
</evidence>
<dbReference type="Gene3D" id="3.30.1380.10">
    <property type="match status" value="1"/>
</dbReference>
<reference evidence="13 14" key="1">
    <citation type="submission" date="2020-06" db="EMBL/GenBank/DDBJ databases">
        <title>Whole-genome sequence of Allochromatium humboldtianum DSM 21881, type strain.</title>
        <authorList>
            <person name="Kyndt J.A."/>
            <person name="Meyer T.E."/>
        </authorList>
    </citation>
    <scope>NUCLEOTIDE SEQUENCE [LARGE SCALE GENOMIC DNA]</scope>
    <source>
        <strain evidence="13 14">DSM 21881</strain>
    </source>
</reference>
<evidence type="ECO:0000256" key="4">
    <source>
        <dbReference type="ARBA" id="ARBA00022723"/>
    </source>
</evidence>
<dbReference type="AlphaFoldDB" id="A0A850R6L0"/>
<evidence type="ECO:0000256" key="7">
    <source>
        <dbReference type="ARBA" id="ARBA00022833"/>
    </source>
</evidence>
<evidence type="ECO:0000313" key="13">
    <source>
        <dbReference type="EMBL" id="NVZ08026.1"/>
    </source>
</evidence>
<evidence type="ECO:0000256" key="6">
    <source>
        <dbReference type="ARBA" id="ARBA00022801"/>
    </source>
</evidence>
<organism evidence="13 14">
    <name type="scientific">Allochromatium humboldtianum</name>
    <dbReference type="NCBI Taxonomy" id="504901"/>
    <lineage>
        <taxon>Bacteria</taxon>
        <taxon>Pseudomonadati</taxon>
        <taxon>Pseudomonadota</taxon>
        <taxon>Gammaproteobacteria</taxon>
        <taxon>Chromatiales</taxon>
        <taxon>Chromatiaceae</taxon>
        <taxon>Allochromatium</taxon>
    </lineage>
</organism>
<keyword evidence="4" id="KW-0479">Metal-binding</keyword>
<dbReference type="Pfam" id="PF08291">
    <property type="entry name" value="Peptidase_M15_3"/>
    <property type="match status" value="1"/>
</dbReference>
<dbReference type="InterPro" id="IPR013230">
    <property type="entry name" value="Peptidase_M15A_C"/>
</dbReference>
<dbReference type="GO" id="GO:0071555">
    <property type="term" value="P:cell wall organization"/>
    <property type="evidence" value="ECO:0007669"/>
    <property type="project" value="UniProtKB-KW"/>
</dbReference>
<evidence type="ECO:0000256" key="1">
    <source>
        <dbReference type="ARBA" id="ARBA00001947"/>
    </source>
</evidence>
<evidence type="ECO:0000256" key="5">
    <source>
        <dbReference type="ARBA" id="ARBA00022729"/>
    </source>
</evidence>
<comment type="caution">
    <text evidence="13">The sequence shown here is derived from an EMBL/GenBank/DDBJ whole genome shotgun (WGS) entry which is preliminary data.</text>
</comment>
<comment type="cofactor">
    <cofactor evidence="1">
        <name>Zn(2+)</name>
        <dbReference type="ChEBI" id="CHEBI:29105"/>
    </cofactor>
</comment>
<dbReference type="InterPro" id="IPR009045">
    <property type="entry name" value="Zn_M74/Hedgehog-like"/>
</dbReference>
<evidence type="ECO:0000256" key="9">
    <source>
        <dbReference type="ARBA" id="ARBA00023316"/>
    </source>
</evidence>
<comment type="pathway">
    <text evidence="2">Cell wall biogenesis; cell wall polysaccharide biosynthesis.</text>
</comment>
<gene>
    <name evidence="13" type="ORF">HW932_01970</name>
</gene>
<proteinExistence type="inferred from homology"/>
<evidence type="ECO:0000256" key="8">
    <source>
        <dbReference type="ARBA" id="ARBA00023049"/>
    </source>
</evidence>
<keyword evidence="8" id="KW-0482">Metalloprotease</keyword>
<keyword evidence="9" id="KW-0961">Cell wall biogenesis/degradation</keyword>
<accession>A0A850R6L0</accession>
<evidence type="ECO:0000256" key="2">
    <source>
        <dbReference type="ARBA" id="ARBA00004776"/>
    </source>
</evidence>
<keyword evidence="6" id="KW-0378">Hydrolase</keyword>
<dbReference type="GO" id="GO:0006508">
    <property type="term" value="P:proteolysis"/>
    <property type="evidence" value="ECO:0007669"/>
    <property type="project" value="UniProtKB-KW"/>
</dbReference>
<keyword evidence="14" id="KW-1185">Reference proteome</keyword>
<dbReference type="GO" id="GO:0046872">
    <property type="term" value="F:metal ion binding"/>
    <property type="evidence" value="ECO:0007669"/>
    <property type="project" value="UniProtKB-KW"/>
</dbReference>
<dbReference type="Proteomes" id="UP000592294">
    <property type="component" value="Unassembled WGS sequence"/>
</dbReference>
<protein>
    <recommendedName>
        <fullName evidence="11">Murein endopeptidase K</fullName>
    </recommendedName>
</protein>
<keyword evidence="5" id="KW-0732">Signal</keyword>
<dbReference type="PANTHER" id="PTHR37425">
    <property type="match status" value="1"/>
</dbReference>
<evidence type="ECO:0000256" key="11">
    <source>
        <dbReference type="ARBA" id="ARBA00093666"/>
    </source>
</evidence>
<evidence type="ECO:0000259" key="12">
    <source>
        <dbReference type="Pfam" id="PF08291"/>
    </source>
</evidence>
<feature type="domain" description="Peptidase M15A C-terminal" evidence="12">
    <location>
        <begin position="15"/>
        <end position="106"/>
    </location>
</feature>
<sequence length="114" mass="13018">MGDLSAHFSKHEFRSRDGAEHPIDPRLIEMLERVRAHFNSAVIITSGYRSPEYNRKVGGARNSYHTKGMAADIQVRGVHPREVYAFCDREFANGGVGQYKTFTHVDCRGHKARW</sequence>
<keyword evidence="7" id="KW-0862">Zinc</keyword>
<dbReference type="EMBL" id="JABZEO010000001">
    <property type="protein sequence ID" value="NVZ08026.1"/>
    <property type="molecule type" value="Genomic_DNA"/>
</dbReference>